<feature type="site" description="Important for beta-aspartyl-AMP intermediate formation" evidence="13">
    <location>
        <position position="365"/>
    </location>
</feature>
<keyword evidence="4 11" id="KW-0028">Amino-acid biosynthesis</keyword>
<comment type="pathway">
    <text evidence="1">Amino-acid biosynthesis; L-asparagine biosynthesis; L-asparagine from L-aspartate (L-Gln route): step 1/1.</text>
</comment>
<dbReference type="GO" id="GO:0005829">
    <property type="term" value="C:cytosol"/>
    <property type="evidence" value="ECO:0007669"/>
    <property type="project" value="TreeGrafter"/>
</dbReference>
<dbReference type="Pfam" id="PF13537">
    <property type="entry name" value="GATase_7"/>
    <property type="match status" value="1"/>
</dbReference>
<evidence type="ECO:0000256" key="8">
    <source>
        <dbReference type="ARBA" id="ARBA00022962"/>
    </source>
</evidence>
<dbReference type="PANTHER" id="PTHR11772:SF2">
    <property type="entry name" value="ASPARAGINE SYNTHETASE [GLUTAMINE-HYDROLYZING]"/>
    <property type="match status" value="1"/>
</dbReference>
<evidence type="ECO:0000256" key="4">
    <source>
        <dbReference type="ARBA" id="ARBA00022605"/>
    </source>
</evidence>
<keyword evidence="3" id="KW-0436">Ligase</keyword>
<keyword evidence="7 11" id="KW-0061">Asparagine biosynthesis</keyword>
<evidence type="ECO:0000256" key="2">
    <source>
        <dbReference type="ARBA" id="ARBA00012737"/>
    </source>
</evidence>
<dbReference type="InterPro" id="IPR006426">
    <property type="entry name" value="Asn_synth_AEB"/>
</dbReference>
<keyword evidence="8 11" id="KW-0315">Glutamine amidotransferase</keyword>
<comment type="catalytic activity">
    <reaction evidence="9">
        <text>L-aspartate + L-glutamine + ATP + H2O = L-asparagine + L-glutamate + AMP + diphosphate + H(+)</text>
        <dbReference type="Rhea" id="RHEA:12228"/>
        <dbReference type="ChEBI" id="CHEBI:15377"/>
        <dbReference type="ChEBI" id="CHEBI:15378"/>
        <dbReference type="ChEBI" id="CHEBI:29985"/>
        <dbReference type="ChEBI" id="CHEBI:29991"/>
        <dbReference type="ChEBI" id="CHEBI:30616"/>
        <dbReference type="ChEBI" id="CHEBI:33019"/>
        <dbReference type="ChEBI" id="CHEBI:58048"/>
        <dbReference type="ChEBI" id="CHEBI:58359"/>
        <dbReference type="ChEBI" id="CHEBI:456215"/>
        <dbReference type="EC" id="6.3.5.4"/>
    </reaction>
</comment>
<dbReference type="InterPro" id="IPR001962">
    <property type="entry name" value="Asn_synthase"/>
</dbReference>
<protein>
    <recommendedName>
        <fullName evidence="2">asparagine synthase (glutamine-hydrolyzing)</fullName>
        <ecNumber evidence="2">6.3.5.4</ecNumber>
    </recommendedName>
</protein>
<dbReference type="PANTHER" id="PTHR11772">
    <property type="entry name" value="ASPARAGINE SYNTHETASE"/>
    <property type="match status" value="1"/>
</dbReference>
<organism evidence="16">
    <name type="scientific">Eutreptiella gymnastica</name>
    <dbReference type="NCBI Taxonomy" id="73025"/>
    <lineage>
        <taxon>Eukaryota</taxon>
        <taxon>Discoba</taxon>
        <taxon>Euglenozoa</taxon>
        <taxon>Euglenida</taxon>
        <taxon>Spirocuta</taxon>
        <taxon>Euglenophyceae</taxon>
        <taxon>Eutreptiales</taxon>
        <taxon>Eutreptiaceae</taxon>
        <taxon>Eutreptiella</taxon>
    </lineage>
</organism>
<dbReference type="InterPro" id="IPR050795">
    <property type="entry name" value="Asn_Synthetase"/>
</dbReference>
<evidence type="ECO:0000313" key="15">
    <source>
        <dbReference type="EMBL" id="CAD9007664.1"/>
    </source>
</evidence>
<sequence>MCGILAACNFAGCKSRNRKRMVHLAKRLRHRGPDWSSTAVVQNKEGDSAHYLCHERLAIVSPGEAADQPFYLKHDDPRLPSEGGHGSGEGQIVWMVNGEIYNHEKLKSQFYLHGLLRSRSDSEIVGLLYWQFGARMVPMLDGMYAFVLVDTRTEPPTILAARDHMGICPLYIGYGKDDSVWFSSEMKCLRDDVERYEIFPPGHMYYNGEIQRWYNPLWITPNYLPDGEADFGLVKTTLIKAVIKRLMTDVPCGVLLSGGLDSSLVTSIAVRHGVEAHNMLRWAPRMHTFSIGMKNAPDLRAARAVADHLDTIHHEFHFTVEEALDCLEDLIWHLESWHQVRASVPMYLLARKIKALGIKMVLSGEGADEIFAGYLYFHKCPSPEAMQAELVRKVTRLHQWDVLRANKSTQAWGLEARVPFLDKAFMDVSMNIDPKEKMINAEERPDGVHPRIEKYILRKAFDDQKRPYLPDSVLWRQKEAFSDGVGYDWVDGLKKYADEQISDELFARREELYPFETPETKEYFLLRQIFESHFSQNTKESALNTVPSGKSIACSTPEAVSWHKEWLHGPSDISGRAVGGVHVAGDAFKR</sequence>
<feature type="binding site" evidence="12">
    <location>
        <position position="291"/>
    </location>
    <ligand>
        <name>ATP</name>
        <dbReference type="ChEBI" id="CHEBI:30616"/>
    </ligand>
</feature>
<dbReference type="EC" id="6.3.5.4" evidence="2"/>
<dbReference type="GO" id="GO:0004066">
    <property type="term" value="F:asparagine synthase (glutamine-hydrolyzing) activity"/>
    <property type="evidence" value="ECO:0007669"/>
    <property type="project" value="UniProtKB-EC"/>
</dbReference>
<dbReference type="EMBL" id="HBGA01050979">
    <property type="protein sequence ID" value="CAD9007664.1"/>
    <property type="molecule type" value="Transcribed_RNA"/>
</dbReference>
<dbReference type="AlphaFoldDB" id="A0A6U7YM09"/>
<reference evidence="16" key="1">
    <citation type="submission" date="2021-01" db="EMBL/GenBank/DDBJ databases">
        <authorList>
            <person name="Corre E."/>
            <person name="Pelletier E."/>
            <person name="Niang G."/>
            <person name="Scheremetjew M."/>
            <person name="Finn R."/>
            <person name="Kale V."/>
            <person name="Holt S."/>
            <person name="Cochrane G."/>
            <person name="Meng A."/>
            <person name="Brown T."/>
            <person name="Cohen L."/>
        </authorList>
    </citation>
    <scope>NUCLEOTIDE SEQUENCE</scope>
    <source>
        <strain evidence="16">NIES-381</strain>
    </source>
</reference>
<dbReference type="NCBIfam" id="NF006949">
    <property type="entry name" value="PRK09431.1"/>
    <property type="match status" value="1"/>
</dbReference>
<dbReference type="InterPro" id="IPR033738">
    <property type="entry name" value="AsnB_N"/>
</dbReference>
<evidence type="ECO:0000256" key="12">
    <source>
        <dbReference type="PIRSR" id="PIRSR001589-2"/>
    </source>
</evidence>
<dbReference type="SUPFAM" id="SSF52402">
    <property type="entry name" value="Adenine nucleotide alpha hydrolases-like"/>
    <property type="match status" value="1"/>
</dbReference>
<evidence type="ECO:0000256" key="10">
    <source>
        <dbReference type="PIRNR" id="PIRNR001589"/>
    </source>
</evidence>
<dbReference type="CDD" id="cd00712">
    <property type="entry name" value="AsnB"/>
    <property type="match status" value="1"/>
</dbReference>
<evidence type="ECO:0000256" key="1">
    <source>
        <dbReference type="ARBA" id="ARBA00005187"/>
    </source>
</evidence>
<dbReference type="InterPro" id="IPR017932">
    <property type="entry name" value="GATase_2_dom"/>
</dbReference>
<evidence type="ECO:0000256" key="11">
    <source>
        <dbReference type="PIRSR" id="PIRSR001589-1"/>
    </source>
</evidence>
<keyword evidence="5 10" id="KW-0547">Nucleotide-binding</keyword>
<dbReference type="GO" id="GO:0006529">
    <property type="term" value="P:asparagine biosynthetic process"/>
    <property type="evidence" value="ECO:0007669"/>
    <property type="project" value="UniProtKB-KW"/>
</dbReference>
<evidence type="ECO:0000313" key="16">
    <source>
        <dbReference type="EMBL" id="CAD9007665.1"/>
    </source>
</evidence>
<evidence type="ECO:0000259" key="14">
    <source>
        <dbReference type="PROSITE" id="PS51278"/>
    </source>
</evidence>
<dbReference type="Pfam" id="PF00733">
    <property type="entry name" value="Asn_synthase"/>
    <property type="match status" value="2"/>
</dbReference>
<dbReference type="PIRSF" id="PIRSF001589">
    <property type="entry name" value="Asn_synthetase_glu-h"/>
    <property type="match status" value="1"/>
</dbReference>
<evidence type="ECO:0000256" key="6">
    <source>
        <dbReference type="ARBA" id="ARBA00022840"/>
    </source>
</evidence>
<dbReference type="GO" id="GO:0005524">
    <property type="term" value="F:ATP binding"/>
    <property type="evidence" value="ECO:0007669"/>
    <property type="project" value="UniProtKB-KW"/>
</dbReference>
<evidence type="ECO:0000256" key="3">
    <source>
        <dbReference type="ARBA" id="ARBA00022598"/>
    </source>
</evidence>
<feature type="binding site" evidence="12">
    <location>
        <position position="255"/>
    </location>
    <ligand>
        <name>ATP</name>
        <dbReference type="ChEBI" id="CHEBI:30616"/>
    </ligand>
</feature>
<evidence type="ECO:0000256" key="7">
    <source>
        <dbReference type="ARBA" id="ARBA00022888"/>
    </source>
</evidence>
<dbReference type="Gene3D" id="3.40.50.620">
    <property type="entry name" value="HUPs"/>
    <property type="match status" value="1"/>
</dbReference>
<evidence type="ECO:0000256" key="5">
    <source>
        <dbReference type="ARBA" id="ARBA00022741"/>
    </source>
</evidence>
<feature type="active site" description="For GATase activity" evidence="11">
    <location>
        <position position="2"/>
    </location>
</feature>
<dbReference type="PROSITE" id="PS51278">
    <property type="entry name" value="GATASE_TYPE_2"/>
    <property type="match status" value="1"/>
</dbReference>
<keyword evidence="6 10" id="KW-0067">ATP-binding</keyword>
<feature type="binding site" evidence="12">
    <location>
        <position position="121"/>
    </location>
    <ligand>
        <name>L-glutamine</name>
        <dbReference type="ChEBI" id="CHEBI:58359"/>
    </ligand>
</feature>
<dbReference type="EMBL" id="HBGA01050980">
    <property type="protein sequence ID" value="CAD9007665.1"/>
    <property type="molecule type" value="Transcribed_RNA"/>
</dbReference>
<dbReference type="CDD" id="cd01991">
    <property type="entry name" value="Asn_synthase_B_C"/>
    <property type="match status" value="1"/>
</dbReference>
<dbReference type="InterPro" id="IPR014729">
    <property type="entry name" value="Rossmann-like_a/b/a_fold"/>
</dbReference>
<dbReference type="Gene3D" id="3.60.20.10">
    <property type="entry name" value="Glutamine Phosphoribosylpyrophosphate, subunit 1, domain 1"/>
    <property type="match status" value="1"/>
</dbReference>
<gene>
    <name evidence="15" type="ORF">EGYM00392_LOCUS18757</name>
    <name evidence="16" type="ORF">EGYM00392_LOCUS18758</name>
</gene>
<feature type="domain" description="Glutamine amidotransferase type-2" evidence="14">
    <location>
        <begin position="2"/>
        <end position="210"/>
    </location>
</feature>
<dbReference type="NCBIfam" id="TIGR01536">
    <property type="entry name" value="asn_synth_AEB"/>
    <property type="match status" value="1"/>
</dbReference>
<dbReference type="FunFam" id="3.40.50.620:FF:000031">
    <property type="entry name" value="Asparagine synthase B"/>
    <property type="match status" value="1"/>
</dbReference>
<accession>A0A6U7YM09</accession>
<name>A0A6U7YM09_9EUGL</name>
<proteinExistence type="predicted"/>
<dbReference type="InterPro" id="IPR029055">
    <property type="entry name" value="Ntn_hydrolases_N"/>
</dbReference>
<evidence type="ECO:0000256" key="9">
    <source>
        <dbReference type="ARBA" id="ARBA00048741"/>
    </source>
</evidence>
<feature type="binding site" evidence="12">
    <location>
        <begin position="363"/>
        <end position="364"/>
    </location>
    <ligand>
        <name>ATP</name>
        <dbReference type="ChEBI" id="CHEBI:30616"/>
    </ligand>
</feature>
<dbReference type="SUPFAM" id="SSF56235">
    <property type="entry name" value="N-terminal nucleophile aminohydrolases (Ntn hydrolases)"/>
    <property type="match status" value="1"/>
</dbReference>
<evidence type="ECO:0000256" key="13">
    <source>
        <dbReference type="PIRSR" id="PIRSR001589-3"/>
    </source>
</evidence>